<feature type="non-terminal residue" evidence="3">
    <location>
        <position position="178"/>
    </location>
</feature>
<protein>
    <recommendedName>
        <fullName evidence="2">Prephenate/arogenate dehydrogenase domain-containing protein</fullName>
    </recommendedName>
</protein>
<feature type="domain" description="Prephenate/arogenate dehydrogenase" evidence="2">
    <location>
        <begin position="2"/>
        <end position="178"/>
    </location>
</feature>
<dbReference type="InterPro" id="IPR046826">
    <property type="entry name" value="PDH_N"/>
</dbReference>
<dbReference type="InterPro" id="IPR003099">
    <property type="entry name" value="Prephen_DH"/>
</dbReference>
<dbReference type="GO" id="GO:0004665">
    <property type="term" value="F:prephenate dehydrogenase (NADP+) activity"/>
    <property type="evidence" value="ECO:0007669"/>
    <property type="project" value="InterPro"/>
</dbReference>
<dbReference type="InterPro" id="IPR036291">
    <property type="entry name" value="NAD(P)-bd_dom_sf"/>
</dbReference>
<evidence type="ECO:0000259" key="2">
    <source>
        <dbReference type="PROSITE" id="PS51176"/>
    </source>
</evidence>
<proteinExistence type="predicted"/>
<dbReference type="AlphaFoldDB" id="A0A383EE12"/>
<name>A0A383EE12_9ZZZZ</name>
<evidence type="ECO:0000256" key="1">
    <source>
        <dbReference type="ARBA" id="ARBA00023002"/>
    </source>
</evidence>
<organism evidence="3">
    <name type="scientific">marine metagenome</name>
    <dbReference type="NCBI Taxonomy" id="408172"/>
    <lineage>
        <taxon>unclassified sequences</taxon>
        <taxon>metagenomes</taxon>
        <taxon>ecological metagenomes</taxon>
    </lineage>
</organism>
<dbReference type="GO" id="GO:0070403">
    <property type="term" value="F:NAD+ binding"/>
    <property type="evidence" value="ECO:0007669"/>
    <property type="project" value="InterPro"/>
</dbReference>
<gene>
    <name evidence="3" type="ORF">METZ01_LOCUS507723</name>
</gene>
<dbReference type="PANTHER" id="PTHR21363">
    <property type="entry name" value="PREPHENATE DEHYDROGENASE"/>
    <property type="match status" value="1"/>
</dbReference>
<sequence>MESLGIIGIGRFGKMLGKIFADDFIVKGYDANPVSKDIGIKMTDLESVLKERTIILAVPIRDFKDLVMKISPQLKKPCTVIDVCSVKVFPVNVMKDNLPKSIDIIGTHPLFGPDSYHRSEHLKIMMCDVQEKEDSFLFWSSYFVSKGFQVIEMSPEEHDKLAARTQGITHFIGRSLMN</sequence>
<dbReference type="EMBL" id="UINC01225005">
    <property type="protein sequence ID" value="SVE54869.1"/>
    <property type="molecule type" value="Genomic_DNA"/>
</dbReference>
<dbReference type="Pfam" id="PF02153">
    <property type="entry name" value="PDH_N"/>
    <property type="match status" value="1"/>
</dbReference>
<keyword evidence="1" id="KW-0560">Oxidoreductase</keyword>
<dbReference type="PROSITE" id="PS51176">
    <property type="entry name" value="PDH_ADH"/>
    <property type="match status" value="1"/>
</dbReference>
<dbReference type="PANTHER" id="PTHR21363:SF0">
    <property type="entry name" value="PREPHENATE DEHYDROGENASE [NADP(+)]"/>
    <property type="match status" value="1"/>
</dbReference>
<evidence type="ECO:0000313" key="3">
    <source>
        <dbReference type="EMBL" id="SVE54869.1"/>
    </source>
</evidence>
<reference evidence="3" key="1">
    <citation type="submission" date="2018-05" db="EMBL/GenBank/DDBJ databases">
        <authorList>
            <person name="Lanie J.A."/>
            <person name="Ng W.-L."/>
            <person name="Kazmierczak K.M."/>
            <person name="Andrzejewski T.M."/>
            <person name="Davidsen T.M."/>
            <person name="Wayne K.J."/>
            <person name="Tettelin H."/>
            <person name="Glass J.I."/>
            <person name="Rusch D."/>
            <person name="Podicherti R."/>
            <person name="Tsui H.-C.T."/>
            <person name="Winkler M.E."/>
        </authorList>
    </citation>
    <scope>NUCLEOTIDE SEQUENCE</scope>
</reference>
<dbReference type="Gene3D" id="3.40.50.720">
    <property type="entry name" value="NAD(P)-binding Rossmann-like Domain"/>
    <property type="match status" value="1"/>
</dbReference>
<dbReference type="GO" id="GO:0006571">
    <property type="term" value="P:tyrosine biosynthetic process"/>
    <property type="evidence" value="ECO:0007669"/>
    <property type="project" value="InterPro"/>
</dbReference>
<dbReference type="SUPFAM" id="SSF51735">
    <property type="entry name" value="NAD(P)-binding Rossmann-fold domains"/>
    <property type="match status" value="1"/>
</dbReference>
<dbReference type="InterPro" id="IPR050812">
    <property type="entry name" value="Preph/Arog_dehydrog"/>
</dbReference>
<accession>A0A383EE12</accession>
<dbReference type="GO" id="GO:0008977">
    <property type="term" value="F:prephenate dehydrogenase (NAD+) activity"/>
    <property type="evidence" value="ECO:0007669"/>
    <property type="project" value="InterPro"/>
</dbReference>